<dbReference type="SUPFAM" id="SSF52266">
    <property type="entry name" value="SGNH hydrolase"/>
    <property type="match status" value="1"/>
</dbReference>
<protein>
    <submittedName>
        <fullName evidence="3">Uncharacterized protein</fullName>
    </submittedName>
</protein>
<evidence type="ECO:0000256" key="2">
    <source>
        <dbReference type="SAM" id="Phobius"/>
    </source>
</evidence>
<keyword evidence="2" id="KW-1133">Transmembrane helix</keyword>
<feature type="compositionally biased region" description="Polar residues" evidence="1">
    <location>
        <begin position="1"/>
        <end position="10"/>
    </location>
</feature>
<comment type="caution">
    <text evidence="3">The sequence shown here is derived from an EMBL/GenBank/DDBJ whole genome shotgun (WGS) entry which is preliminary data.</text>
</comment>
<feature type="region of interest" description="Disordered" evidence="1">
    <location>
        <begin position="1"/>
        <end position="32"/>
    </location>
</feature>
<keyword evidence="2" id="KW-0812">Transmembrane</keyword>
<organism evidence="3 4">
    <name type="scientific">Candidatus Gemmiger avicola</name>
    <dbReference type="NCBI Taxonomy" id="2838605"/>
    <lineage>
        <taxon>Bacteria</taxon>
        <taxon>Bacillati</taxon>
        <taxon>Bacillota</taxon>
        <taxon>Clostridia</taxon>
        <taxon>Eubacteriales</taxon>
        <taxon>Gemmiger</taxon>
    </lineage>
</organism>
<name>A0A9D2M7D5_9FIRM</name>
<reference evidence="3" key="1">
    <citation type="journal article" date="2021" name="PeerJ">
        <title>Extensive microbial diversity within the chicken gut microbiome revealed by metagenomics and culture.</title>
        <authorList>
            <person name="Gilroy R."/>
            <person name="Ravi A."/>
            <person name="Getino M."/>
            <person name="Pursley I."/>
            <person name="Horton D.L."/>
            <person name="Alikhan N.F."/>
            <person name="Baker D."/>
            <person name="Gharbi K."/>
            <person name="Hall N."/>
            <person name="Watson M."/>
            <person name="Adriaenssens E.M."/>
            <person name="Foster-Nyarko E."/>
            <person name="Jarju S."/>
            <person name="Secka A."/>
            <person name="Antonio M."/>
            <person name="Oren A."/>
            <person name="Chaudhuri R.R."/>
            <person name="La Ragione R."/>
            <person name="Hildebrand F."/>
            <person name="Pallen M.J."/>
        </authorList>
    </citation>
    <scope>NUCLEOTIDE SEQUENCE</scope>
    <source>
        <strain evidence="3">ChiBcec8-13705</strain>
    </source>
</reference>
<keyword evidence="2" id="KW-0472">Membrane</keyword>
<dbReference type="Proteomes" id="UP000886803">
    <property type="component" value="Unassembled WGS sequence"/>
</dbReference>
<feature type="region of interest" description="Disordered" evidence="1">
    <location>
        <begin position="435"/>
        <end position="456"/>
    </location>
</feature>
<evidence type="ECO:0000313" key="4">
    <source>
        <dbReference type="Proteomes" id="UP000886803"/>
    </source>
</evidence>
<dbReference type="AlphaFoldDB" id="A0A9D2M7D5"/>
<feature type="transmembrane region" description="Helical" evidence="2">
    <location>
        <begin position="59"/>
        <end position="77"/>
    </location>
</feature>
<gene>
    <name evidence="3" type="ORF">H9945_09720</name>
</gene>
<sequence length="456" mass="50731">MQTPVPSQPQRIHRGGVAAPPRPQPPARHRRPVGQAVLRGLRAFGIGILRRLYFGSKTIFKLALCLPILVFMVWFSYTVDRSGLFQGALAPRRIVDLMLEGYDVTNFDSMDEREVVQLYAQDVPDTPRVIGIGSSRVLQFNRELVGEESFFNMGVTGADVRDCMTSYYKMVSYGKAPEVLIWSVDPWVFYDDPAAYDERADAELYNEFLTKVLGVATDYEEPDRVELWKALAEPAYFQGNVDYFIKNHGQATVTDDDGNTIDFNPVTGDPYAQPSNIKRSDGSILYEPSFRNQTQDQILAQAAAACQTFNSVHMEGFDALGSTATAAFEAFINYAHSQGTTVILVLSPWHPYLYDYLLNETELHQGFFAVEPWIRQFCAVHGIPLYGSYDPSCIPGIEEMDFFDGLHCKDTGIAKFFPGVDAVLDAIESNSLPDPLAVTPRTTAPVPEEPAETGAA</sequence>
<evidence type="ECO:0000313" key="3">
    <source>
        <dbReference type="EMBL" id="HJB42761.1"/>
    </source>
</evidence>
<reference evidence="3" key="2">
    <citation type="submission" date="2021-04" db="EMBL/GenBank/DDBJ databases">
        <authorList>
            <person name="Gilroy R."/>
        </authorList>
    </citation>
    <scope>NUCLEOTIDE SEQUENCE</scope>
    <source>
        <strain evidence="3">ChiBcec8-13705</strain>
    </source>
</reference>
<evidence type="ECO:0000256" key="1">
    <source>
        <dbReference type="SAM" id="MobiDB-lite"/>
    </source>
</evidence>
<dbReference type="EMBL" id="DWYG01000165">
    <property type="protein sequence ID" value="HJB42761.1"/>
    <property type="molecule type" value="Genomic_DNA"/>
</dbReference>
<proteinExistence type="predicted"/>
<accession>A0A9D2M7D5</accession>